<sequence>MDVYHNTRRPPPIPGTKKGKKSSKLRSAPVSFADVSPKSPRRNGQGKERFSGLWEFFYESDESGNGGGGGEVEREEGKLKNIRGFLFKRRKSPLKGWHKRYFTLQEGILTCSRNKVQMKKGKILSRTDLGFAVITCDSVRWKIDIDEERQVYHLKTKNASHFAAWSACLLAQEMWRKARLSGTEGGLDQLENGEDLDSVRECLEALGVCVKSPVQKLNNRSGDSGSEGGVTYTAQNSSEVTMGVVGGGGGGGGGGKEKRRWGRRRHDKKSSKDTTTANILFPEHQLSLPLLPANSLAMSEEAMEENILRDDFSSTATTVFAHFNEMLEKWDKLQAGFDECIVGERAERQQRQTLFTNQQLMLRQSLLQNTELKDRLSQIQALASGLGSPATASLVGPASLKTHDPVLRQPSPSLSPVPAEGVYPGSEVEGSPCRDSIRFCRSVRPCPRPSLTPWMMSKSHSRRRPDDQEERRREFTMRRKN</sequence>
<evidence type="ECO:0000256" key="1">
    <source>
        <dbReference type="ARBA" id="ARBA00008842"/>
    </source>
</evidence>
<evidence type="ECO:0000259" key="3">
    <source>
        <dbReference type="PROSITE" id="PS50003"/>
    </source>
</evidence>
<feature type="compositionally biased region" description="Gly residues" evidence="2">
    <location>
        <begin position="244"/>
        <end position="254"/>
    </location>
</feature>
<feature type="region of interest" description="Disordered" evidence="2">
    <location>
        <begin position="240"/>
        <end position="275"/>
    </location>
</feature>
<evidence type="ECO:0000313" key="4">
    <source>
        <dbReference type="EMBL" id="CAI8043327.1"/>
    </source>
</evidence>
<dbReference type="InterPro" id="IPR001849">
    <property type="entry name" value="PH_domain"/>
</dbReference>
<feature type="region of interest" description="Disordered" evidence="2">
    <location>
        <begin position="407"/>
        <end position="481"/>
    </location>
</feature>
<feature type="region of interest" description="Disordered" evidence="2">
    <location>
        <begin position="1"/>
        <end position="47"/>
    </location>
</feature>
<dbReference type="SUPFAM" id="SSF50729">
    <property type="entry name" value="PH domain-like"/>
    <property type="match status" value="1"/>
</dbReference>
<comment type="caution">
    <text evidence="4">The sequence shown here is derived from an EMBL/GenBank/DDBJ whole genome shotgun (WGS) entry which is preliminary data.</text>
</comment>
<dbReference type="AlphaFoldDB" id="A0AA35T9N8"/>
<organism evidence="4 5">
    <name type="scientific">Geodia barretti</name>
    <name type="common">Barrett's horny sponge</name>
    <dbReference type="NCBI Taxonomy" id="519541"/>
    <lineage>
        <taxon>Eukaryota</taxon>
        <taxon>Metazoa</taxon>
        <taxon>Porifera</taxon>
        <taxon>Demospongiae</taxon>
        <taxon>Heteroscleromorpha</taxon>
        <taxon>Tetractinellida</taxon>
        <taxon>Astrophorina</taxon>
        <taxon>Geodiidae</taxon>
        <taxon>Geodia</taxon>
    </lineage>
</organism>
<dbReference type="InterPro" id="IPR041680">
    <property type="entry name" value="PH_8"/>
</dbReference>
<dbReference type="SMART" id="SM00233">
    <property type="entry name" value="PH"/>
    <property type="match status" value="1"/>
</dbReference>
<name>A0AA35T9N8_GEOBA</name>
<accession>A0AA35T9N8</accession>
<feature type="compositionally biased region" description="Basic and acidic residues" evidence="2">
    <location>
        <begin position="464"/>
        <end position="481"/>
    </location>
</feature>
<dbReference type="Proteomes" id="UP001174909">
    <property type="component" value="Unassembled WGS sequence"/>
</dbReference>
<feature type="compositionally biased region" description="Basic residues" evidence="2">
    <location>
        <begin position="257"/>
        <end position="269"/>
    </location>
</feature>
<dbReference type="Pfam" id="PF15409">
    <property type="entry name" value="PH_8"/>
    <property type="match status" value="1"/>
</dbReference>
<dbReference type="GO" id="GO:0006869">
    <property type="term" value="P:lipid transport"/>
    <property type="evidence" value="ECO:0007669"/>
    <property type="project" value="UniProtKB-ARBA"/>
</dbReference>
<gene>
    <name evidence="4" type="ORF">GBAR_LOCUS24048</name>
</gene>
<evidence type="ECO:0000313" key="5">
    <source>
        <dbReference type="Proteomes" id="UP001174909"/>
    </source>
</evidence>
<comment type="similarity">
    <text evidence="1">Belongs to the OSBP family.</text>
</comment>
<dbReference type="InterPro" id="IPR011993">
    <property type="entry name" value="PH-like_dom_sf"/>
</dbReference>
<dbReference type="Gene3D" id="2.30.29.30">
    <property type="entry name" value="Pleckstrin-homology domain (PH domain)/Phosphotyrosine-binding domain (PTB)"/>
    <property type="match status" value="1"/>
</dbReference>
<proteinExistence type="inferred from homology"/>
<evidence type="ECO:0000256" key="2">
    <source>
        <dbReference type="SAM" id="MobiDB-lite"/>
    </source>
</evidence>
<keyword evidence="5" id="KW-1185">Reference proteome</keyword>
<dbReference type="PROSITE" id="PS50003">
    <property type="entry name" value="PH_DOMAIN"/>
    <property type="match status" value="1"/>
</dbReference>
<feature type="domain" description="PH" evidence="3">
    <location>
        <begin position="79"/>
        <end position="174"/>
    </location>
</feature>
<reference evidence="4" key="1">
    <citation type="submission" date="2023-03" db="EMBL/GenBank/DDBJ databases">
        <authorList>
            <person name="Steffen K."/>
            <person name="Cardenas P."/>
        </authorList>
    </citation>
    <scope>NUCLEOTIDE SEQUENCE</scope>
</reference>
<dbReference type="EMBL" id="CASHTH010003319">
    <property type="protein sequence ID" value="CAI8043327.1"/>
    <property type="molecule type" value="Genomic_DNA"/>
</dbReference>
<protein>
    <submittedName>
        <fullName evidence="4">Oxysterol-binding protein-related protein 6</fullName>
    </submittedName>
</protein>